<dbReference type="Pfam" id="PF10066">
    <property type="entry name" value="DUF2304"/>
    <property type="match status" value="1"/>
</dbReference>
<keyword evidence="3" id="KW-1185">Reference proteome</keyword>
<evidence type="ECO:0000256" key="1">
    <source>
        <dbReference type="SAM" id="Phobius"/>
    </source>
</evidence>
<evidence type="ECO:0000313" key="2">
    <source>
        <dbReference type="EMBL" id="QOR46213.1"/>
    </source>
</evidence>
<dbReference type="EMBL" id="CP063213">
    <property type="protein sequence ID" value="QOR46213.1"/>
    <property type="molecule type" value="Genomic_DNA"/>
</dbReference>
<dbReference type="InterPro" id="IPR019277">
    <property type="entry name" value="DUF2304"/>
</dbReference>
<sequence length="114" mass="13139">MTTIQIISLVVVLAIAAALIGFVRGRVLKEKYVWLWLFLDFLALIFVLWPQALYAMSRVLGFDVPSNLVFFTVIAVLVVVEIHQAITVSRLEEERRRLAEEIAYLRHDVDALRR</sequence>
<keyword evidence="1" id="KW-0472">Membrane</keyword>
<feature type="transmembrane region" description="Helical" evidence="1">
    <location>
        <begin position="35"/>
        <end position="56"/>
    </location>
</feature>
<reference evidence="2 3" key="1">
    <citation type="submission" date="2020-10" db="EMBL/GenBank/DDBJ databases">
        <title>Trueperella pecoris sp. nov. isolated from bovine and porcine specimens.</title>
        <authorList>
            <person name="Schoenecker L."/>
            <person name="Schnydrig P."/>
            <person name="Brodard I."/>
            <person name="Thomann A."/>
            <person name="Hemphill A."/>
            <person name="Rodriguez-Campos S."/>
            <person name="Perreten V."/>
            <person name="Jores J."/>
            <person name="Kittl S."/>
        </authorList>
    </citation>
    <scope>NUCLEOTIDE SEQUENCE [LARGE SCALE GENOMIC DNA]</scope>
    <source>
        <strain evidence="2 3">15A0121</strain>
    </source>
</reference>
<name>A0A7M1QWI2_9ACTO</name>
<keyword evidence="1" id="KW-0812">Transmembrane</keyword>
<dbReference type="Proteomes" id="UP000595053">
    <property type="component" value="Chromosome"/>
</dbReference>
<organism evidence="2 3">
    <name type="scientific">Trueperella pecoris</name>
    <dbReference type="NCBI Taxonomy" id="2733571"/>
    <lineage>
        <taxon>Bacteria</taxon>
        <taxon>Bacillati</taxon>
        <taxon>Actinomycetota</taxon>
        <taxon>Actinomycetes</taxon>
        <taxon>Actinomycetales</taxon>
        <taxon>Actinomycetaceae</taxon>
        <taxon>Trueperella</taxon>
    </lineage>
</organism>
<gene>
    <name evidence="2" type="ORF">INS88_03115</name>
</gene>
<dbReference type="RefSeq" id="WP_193326090.1">
    <property type="nucleotide sequence ID" value="NZ_CP053291.1"/>
</dbReference>
<dbReference type="AlphaFoldDB" id="A0A7M1QWI2"/>
<protein>
    <submittedName>
        <fullName evidence="2">DUF2304 domain-containing protein</fullName>
    </submittedName>
</protein>
<evidence type="ECO:0000313" key="3">
    <source>
        <dbReference type="Proteomes" id="UP000595053"/>
    </source>
</evidence>
<feature type="transmembrane region" description="Helical" evidence="1">
    <location>
        <begin position="6"/>
        <end position="23"/>
    </location>
</feature>
<feature type="transmembrane region" description="Helical" evidence="1">
    <location>
        <begin position="68"/>
        <end position="88"/>
    </location>
</feature>
<proteinExistence type="predicted"/>
<accession>A0A7M1QWI2</accession>
<keyword evidence="1" id="KW-1133">Transmembrane helix</keyword>